<dbReference type="Proteomes" id="UP001642540">
    <property type="component" value="Unassembled WGS sequence"/>
</dbReference>
<dbReference type="PROSITE" id="PS50013">
    <property type="entry name" value="CHROMO_2"/>
    <property type="match status" value="1"/>
</dbReference>
<evidence type="ECO:0000256" key="2">
    <source>
        <dbReference type="ARBA" id="ARBA00023242"/>
    </source>
</evidence>
<dbReference type="InterPro" id="IPR023780">
    <property type="entry name" value="Chromo_domain"/>
</dbReference>
<feature type="region of interest" description="Disordered" evidence="3">
    <location>
        <begin position="443"/>
        <end position="489"/>
    </location>
</feature>
<feature type="compositionally biased region" description="Basic residues" evidence="3">
    <location>
        <begin position="228"/>
        <end position="238"/>
    </location>
</feature>
<comment type="subcellular location">
    <subcellularLocation>
        <location evidence="1">Nucleus</location>
    </subcellularLocation>
</comment>
<feature type="compositionally biased region" description="Acidic residues" evidence="3">
    <location>
        <begin position="451"/>
        <end position="467"/>
    </location>
</feature>
<dbReference type="InterPro" id="IPR016197">
    <property type="entry name" value="Chromo-like_dom_sf"/>
</dbReference>
<accession>A0ABP1PUG7</accession>
<feature type="compositionally biased region" description="Low complexity" evidence="3">
    <location>
        <begin position="128"/>
        <end position="145"/>
    </location>
</feature>
<feature type="domain" description="Chromo" evidence="4">
    <location>
        <begin position="172"/>
        <end position="231"/>
    </location>
</feature>
<name>A0ABP1PUG7_9HEXA</name>
<evidence type="ECO:0000313" key="5">
    <source>
        <dbReference type="EMBL" id="CAL8071983.1"/>
    </source>
</evidence>
<feature type="compositionally biased region" description="Low complexity" evidence="3">
    <location>
        <begin position="468"/>
        <end position="479"/>
    </location>
</feature>
<organism evidence="5 6">
    <name type="scientific">Orchesella dallaii</name>
    <dbReference type="NCBI Taxonomy" id="48710"/>
    <lineage>
        <taxon>Eukaryota</taxon>
        <taxon>Metazoa</taxon>
        <taxon>Ecdysozoa</taxon>
        <taxon>Arthropoda</taxon>
        <taxon>Hexapoda</taxon>
        <taxon>Collembola</taxon>
        <taxon>Entomobryomorpha</taxon>
        <taxon>Entomobryoidea</taxon>
        <taxon>Orchesellidae</taxon>
        <taxon>Orchesellinae</taxon>
        <taxon>Orchesella</taxon>
    </lineage>
</organism>
<feature type="compositionally biased region" description="Basic and acidic residues" evidence="3">
    <location>
        <begin position="25"/>
        <end position="35"/>
    </location>
</feature>
<dbReference type="InterPro" id="IPR023779">
    <property type="entry name" value="Chromodomain_CS"/>
</dbReference>
<feature type="compositionally biased region" description="Basic residues" evidence="3">
    <location>
        <begin position="96"/>
        <end position="112"/>
    </location>
</feature>
<dbReference type="Pfam" id="PF00385">
    <property type="entry name" value="Chromo"/>
    <property type="match status" value="1"/>
</dbReference>
<dbReference type="PANTHER" id="PTHR22812">
    <property type="entry name" value="CHROMOBOX PROTEIN"/>
    <property type="match status" value="1"/>
</dbReference>
<dbReference type="InterPro" id="IPR000953">
    <property type="entry name" value="Chromo/chromo_shadow_dom"/>
</dbReference>
<evidence type="ECO:0000259" key="4">
    <source>
        <dbReference type="PROSITE" id="PS50013"/>
    </source>
</evidence>
<feature type="compositionally biased region" description="Basic and acidic residues" evidence="3">
    <location>
        <begin position="146"/>
        <end position="160"/>
    </location>
</feature>
<feature type="region of interest" description="Disordered" evidence="3">
    <location>
        <begin position="1"/>
        <end position="169"/>
    </location>
</feature>
<protein>
    <recommendedName>
        <fullName evidence="4">Chromo domain-containing protein</fullName>
    </recommendedName>
</protein>
<keyword evidence="2" id="KW-0539">Nucleus</keyword>
<dbReference type="SUPFAM" id="SSF54160">
    <property type="entry name" value="Chromo domain-like"/>
    <property type="match status" value="1"/>
</dbReference>
<dbReference type="InterPro" id="IPR051219">
    <property type="entry name" value="Heterochromatin_chromo-domain"/>
</dbReference>
<evidence type="ECO:0000313" key="6">
    <source>
        <dbReference type="Proteomes" id="UP001642540"/>
    </source>
</evidence>
<feature type="compositionally biased region" description="Polar residues" evidence="3">
    <location>
        <begin position="10"/>
        <end position="24"/>
    </location>
</feature>
<evidence type="ECO:0000256" key="1">
    <source>
        <dbReference type="ARBA" id="ARBA00004123"/>
    </source>
</evidence>
<feature type="compositionally biased region" description="Basic and acidic residues" evidence="3">
    <location>
        <begin position="42"/>
        <end position="53"/>
    </location>
</feature>
<keyword evidence="6" id="KW-1185">Reference proteome</keyword>
<feature type="region of interest" description="Disordered" evidence="3">
    <location>
        <begin position="223"/>
        <end position="251"/>
    </location>
</feature>
<sequence>MPATPGILGTRSSRSQKDSVIQTDVKTEKGIRQEIESVAMDICKKEDESHDTNESEDDNTEHDNQDNQDNKSSSPVSVIESLISNTSLKENAVVPSRKKAKAVRRLTRRPKAKQSASRASTRGRRNSETSTSTVTSRVSKASSSKGEVDDKKQTTDKSEAENGSSDEDENVYVVERIDGKQTINGVTYYFIKWKGWDVSANTWEPIEHLEGCSELLEAFSKREAEKGNKRRPGPKSRRKDSDDEDEDALSETRKNMKSYGIITEWPQDKVPISVEGVIAVDGVLTYVVKKKARLRNAHIDRTNAILVRADGFRQYYPELVIAFYQGRVLWCDNNDQKSEDEKAAAAAQVSLLAKHRGTQIGNDITEDINNEILMDTEVAKENEFVPTEDASEESIPVGLEQDTQVIPTEEDEVVDINEPSGAGLADDDGVSHPNLSERLITTENDMFGLPEDLEDEVSTDSEGEFEETPTQTSMTSSQPLGNIKPVMLF</sequence>
<feature type="compositionally biased region" description="Polar residues" evidence="3">
    <location>
        <begin position="70"/>
        <end position="89"/>
    </location>
</feature>
<gene>
    <name evidence="5" type="ORF">ODALV1_LOCUS1945</name>
</gene>
<dbReference type="PROSITE" id="PS00598">
    <property type="entry name" value="CHROMO_1"/>
    <property type="match status" value="1"/>
</dbReference>
<dbReference type="Gene3D" id="2.40.50.40">
    <property type="match status" value="2"/>
</dbReference>
<proteinExistence type="predicted"/>
<comment type="caution">
    <text evidence="5">The sequence shown here is derived from an EMBL/GenBank/DDBJ whole genome shotgun (WGS) entry which is preliminary data.</text>
</comment>
<evidence type="ECO:0000256" key="3">
    <source>
        <dbReference type="SAM" id="MobiDB-lite"/>
    </source>
</evidence>
<reference evidence="5 6" key="1">
    <citation type="submission" date="2024-08" db="EMBL/GenBank/DDBJ databases">
        <authorList>
            <person name="Cucini C."/>
            <person name="Frati F."/>
        </authorList>
    </citation>
    <scope>NUCLEOTIDE SEQUENCE [LARGE SCALE GENOMIC DNA]</scope>
</reference>
<dbReference type="SMART" id="SM00298">
    <property type="entry name" value="CHROMO"/>
    <property type="match status" value="1"/>
</dbReference>
<dbReference type="EMBL" id="CAXLJM020000007">
    <property type="protein sequence ID" value="CAL8071983.1"/>
    <property type="molecule type" value="Genomic_DNA"/>
</dbReference>
<dbReference type="CDD" id="cd00024">
    <property type="entry name" value="CD_CSD"/>
    <property type="match status" value="1"/>
</dbReference>